<dbReference type="EMBL" id="JAUDCG010000016">
    <property type="protein sequence ID" value="MDM8156976.1"/>
    <property type="molecule type" value="Genomic_DNA"/>
</dbReference>
<sequence>MTPEKEWRLLLRSHQPVSEKLEAFGFRQTEDGWYWACPIHEGDYEMQIVILADGRADYALIDQKTKEAYALVKVASAQGAYVEALRTECGDVL</sequence>
<dbReference type="RefSeq" id="WP_289607441.1">
    <property type="nucleotide sequence ID" value="NZ_JAUDCG010000016.1"/>
</dbReference>
<comment type="caution">
    <text evidence="1">The sequence shown here is derived from an EMBL/GenBank/DDBJ whole genome shotgun (WGS) entry which is preliminary data.</text>
</comment>
<name>A0ABT7UBH4_9FIRM</name>
<reference evidence="1" key="1">
    <citation type="submission" date="2023-06" db="EMBL/GenBank/DDBJ databases">
        <title>Identification and characterization of horizontal gene transfer across gut microbiota members of farm animals based on homology search.</title>
        <authorList>
            <person name="Schwarzerova J."/>
            <person name="Nykrynova M."/>
            <person name="Jureckova K."/>
            <person name="Cejkova D."/>
            <person name="Rychlik I."/>
        </authorList>
    </citation>
    <scope>NUCLEOTIDE SEQUENCE</scope>
    <source>
        <strain evidence="1">ET39</strain>
    </source>
</reference>
<organism evidence="1 2">
    <name type="scientific">Amedibacillus dolichus</name>
    <dbReference type="NCBI Taxonomy" id="31971"/>
    <lineage>
        <taxon>Bacteria</taxon>
        <taxon>Bacillati</taxon>
        <taxon>Bacillota</taxon>
        <taxon>Erysipelotrichia</taxon>
        <taxon>Erysipelotrichales</taxon>
        <taxon>Erysipelotrichaceae</taxon>
        <taxon>Amedibacillus</taxon>
    </lineage>
</organism>
<evidence type="ECO:0000313" key="1">
    <source>
        <dbReference type="EMBL" id="MDM8156976.1"/>
    </source>
</evidence>
<keyword evidence="2" id="KW-1185">Reference proteome</keyword>
<protein>
    <submittedName>
        <fullName evidence="1">Uncharacterized protein</fullName>
    </submittedName>
</protein>
<gene>
    <name evidence="1" type="ORF">QUV96_04915</name>
</gene>
<reference evidence="1" key="2">
    <citation type="submission" date="2023-06" db="EMBL/GenBank/DDBJ databases">
        <authorList>
            <person name="Zeman M."/>
            <person name="Kubasova T."/>
            <person name="Jahodarova E."/>
            <person name="Nykrynova M."/>
            <person name="Rychlik I."/>
        </authorList>
    </citation>
    <scope>NUCLEOTIDE SEQUENCE</scope>
    <source>
        <strain evidence="1">ET39</strain>
    </source>
</reference>
<dbReference type="Proteomes" id="UP001529340">
    <property type="component" value="Unassembled WGS sequence"/>
</dbReference>
<proteinExistence type="predicted"/>
<evidence type="ECO:0000313" key="2">
    <source>
        <dbReference type="Proteomes" id="UP001529340"/>
    </source>
</evidence>
<accession>A0ABT7UBH4</accession>